<keyword evidence="1" id="KW-0479">Metal-binding</keyword>
<name>A0AA41FCK3_9FIRM</name>
<dbReference type="InterPro" id="IPR037523">
    <property type="entry name" value="VOC_core"/>
</dbReference>
<dbReference type="PROSITE" id="PS51819">
    <property type="entry name" value="VOC"/>
    <property type="match status" value="1"/>
</dbReference>
<dbReference type="Pfam" id="PF13669">
    <property type="entry name" value="Glyoxalase_4"/>
    <property type="match status" value="1"/>
</dbReference>
<dbReference type="InterPro" id="IPR051785">
    <property type="entry name" value="MMCE/EMCE_epimerase"/>
</dbReference>
<dbReference type="Proteomes" id="UP000708338">
    <property type="component" value="Unassembled WGS sequence"/>
</dbReference>
<accession>A0AA41FCK3</accession>
<protein>
    <submittedName>
        <fullName evidence="3">VOC family protein</fullName>
    </submittedName>
</protein>
<dbReference type="GO" id="GO:0046872">
    <property type="term" value="F:metal ion binding"/>
    <property type="evidence" value="ECO:0007669"/>
    <property type="project" value="UniProtKB-KW"/>
</dbReference>
<dbReference type="PANTHER" id="PTHR43048">
    <property type="entry name" value="METHYLMALONYL-COA EPIMERASE"/>
    <property type="match status" value="1"/>
</dbReference>
<dbReference type="SUPFAM" id="SSF54593">
    <property type="entry name" value="Glyoxalase/Bleomycin resistance protein/Dihydroxybiphenyl dioxygenase"/>
    <property type="match status" value="1"/>
</dbReference>
<proteinExistence type="predicted"/>
<dbReference type="InterPro" id="IPR029068">
    <property type="entry name" value="Glyas_Bleomycin-R_OHBP_Dase"/>
</dbReference>
<organism evidence="3 4">
    <name type="scientific">Enterocloster citroniae</name>
    <dbReference type="NCBI Taxonomy" id="358743"/>
    <lineage>
        <taxon>Bacteria</taxon>
        <taxon>Bacillati</taxon>
        <taxon>Bacillota</taxon>
        <taxon>Clostridia</taxon>
        <taxon>Lachnospirales</taxon>
        <taxon>Lachnospiraceae</taxon>
        <taxon>Enterocloster</taxon>
    </lineage>
</organism>
<comment type="caution">
    <text evidence="3">The sequence shown here is derived from an EMBL/GenBank/DDBJ whole genome shotgun (WGS) entry which is preliminary data.</text>
</comment>
<dbReference type="PANTHER" id="PTHR43048:SF3">
    <property type="entry name" value="METHYLMALONYL-COA EPIMERASE, MITOCHONDRIAL"/>
    <property type="match status" value="1"/>
</dbReference>
<dbReference type="GO" id="GO:0004493">
    <property type="term" value="F:methylmalonyl-CoA epimerase activity"/>
    <property type="evidence" value="ECO:0007669"/>
    <property type="project" value="TreeGrafter"/>
</dbReference>
<reference evidence="3" key="1">
    <citation type="journal article" date="2021" name="Gut Microbes">
        <title>A synthetic consortium of 100 gut commensals modulates the composition and function in a colon model of the microbiome of elderly subjects.</title>
        <authorList>
            <person name="Perez M."/>
            <person name="Ntemiri A."/>
            <person name="Tan H."/>
            <person name="Harris H.M.B."/>
            <person name="Roager H.M."/>
            <person name="Ribiere C."/>
            <person name="O'Toole P.W."/>
        </authorList>
    </citation>
    <scope>NUCLEOTIDE SEQUENCE</scope>
    <source>
        <strain evidence="3">MCC335</strain>
    </source>
</reference>
<evidence type="ECO:0000313" key="4">
    <source>
        <dbReference type="Proteomes" id="UP000708338"/>
    </source>
</evidence>
<sequence>MAKVRTKQVRQIGILVRDLEKSAAAFERFLGVKADYIGVTESYEVTKQELWGKPCYGRCYQALFNLDNIQIELVSPYGEGDSVWKECLERDGEGLHHLAFKTNDIKEAIKDMEGRSNAGLIQYGTWPDSPKDGQYAYMDVRSEIKTIVELLEADEGEDWDKIREAE</sequence>
<gene>
    <name evidence="3" type="ORF">GPL26_03760</name>
</gene>
<dbReference type="EMBL" id="WQPS01000004">
    <property type="protein sequence ID" value="MBT9808756.1"/>
    <property type="molecule type" value="Genomic_DNA"/>
</dbReference>
<evidence type="ECO:0000256" key="1">
    <source>
        <dbReference type="ARBA" id="ARBA00022723"/>
    </source>
</evidence>
<dbReference type="AlphaFoldDB" id="A0AA41FCK3"/>
<evidence type="ECO:0000313" key="3">
    <source>
        <dbReference type="EMBL" id="MBT9808756.1"/>
    </source>
</evidence>
<feature type="domain" description="VOC" evidence="2">
    <location>
        <begin position="8"/>
        <end position="153"/>
    </location>
</feature>
<dbReference type="RefSeq" id="WP_117450644.1">
    <property type="nucleotide sequence ID" value="NZ_CABJDD010000002.1"/>
</dbReference>
<dbReference type="Gene3D" id="3.10.180.10">
    <property type="entry name" value="2,3-Dihydroxybiphenyl 1,2-Dioxygenase, domain 1"/>
    <property type="match status" value="1"/>
</dbReference>
<evidence type="ECO:0000259" key="2">
    <source>
        <dbReference type="PROSITE" id="PS51819"/>
    </source>
</evidence>
<dbReference type="GO" id="GO:0046491">
    <property type="term" value="P:L-methylmalonyl-CoA metabolic process"/>
    <property type="evidence" value="ECO:0007669"/>
    <property type="project" value="TreeGrafter"/>
</dbReference>